<dbReference type="GO" id="GO:0007094">
    <property type="term" value="P:mitotic spindle assembly checkpoint signaling"/>
    <property type="evidence" value="ECO:0007669"/>
    <property type="project" value="InterPro"/>
</dbReference>
<keyword evidence="7" id="KW-0175">Coiled coil</keyword>
<dbReference type="OrthoDB" id="331602at2759"/>
<protein>
    <recommendedName>
        <fullName evidence="10">Kinetochore protein SPC25</fullName>
    </recommendedName>
</protein>
<dbReference type="GeneID" id="17358429"/>
<dbReference type="EMBL" id="GL433836">
    <property type="protein sequence ID" value="EFN59200.1"/>
    <property type="molecule type" value="Genomic_DNA"/>
</dbReference>
<dbReference type="RefSeq" id="XP_005851302.1">
    <property type="nucleotide sequence ID" value="XM_005851240.1"/>
</dbReference>
<dbReference type="GO" id="GO:0051301">
    <property type="term" value="P:cell division"/>
    <property type="evidence" value="ECO:0007669"/>
    <property type="project" value="UniProtKB-KW"/>
</dbReference>
<dbReference type="Gene3D" id="1.20.5.170">
    <property type="match status" value="1"/>
</dbReference>
<evidence type="ECO:0000256" key="5">
    <source>
        <dbReference type="ARBA" id="ARBA00023242"/>
    </source>
</evidence>
<reference evidence="8 9" key="1">
    <citation type="journal article" date="2010" name="Plant Cell">
        <title>The Chlorella variabilis NC64A genome reveals adaptation to photosymbiosis, coevolution with viruses, and cryptic sex.</title>
        <authorList>
            <person name="Blanc G."/>
            <person name="Duncan G."/>
            <person name="Agarkova I."/>
            <person name="Borodovsky M."/>
            <person name="Gurnon J."/>
            <person name="Kuo A."/>
            <person name="Lindquist E."/>
            <person name="Lucas S."/>
            <person name="Pangilinan J."/>
            <person name="Polle J."/>
            <person name="Salamov A."/>
            <person name="Terry A."/>
            <person name="Yamada T."/>
            <person name="Dunigan D.D."/>
            <person name="Grigoriev I.V."/>
            <person name="Claverie J.M."/>
            <person name="Van Etten J.L."/>
        </authorList>
    </citation>
    <scope>NUCLEOTIDE SEQUENCE [LARGE SCALE GENOMIC DNA]</scope>
    <source>
        <strain evidence="8 9">NC64A</strain>
    </source>
</reference>
<keyword evidence="6" id="KW-0131">Cell cycle</keyword>
<evidence type="ECO:0000256" key="6">
    <source>
        <dbReference type="ARBA" id="ARBA00023306"/>
    </source>
</evidence>
<dbReference type="GO" id="GO:0072686">
    <property type="term" value="C:mitotic spindle"/>
    <property type="evidence" value="ECO:0007669"/>
    <property type="project" value="TreeGrafter"/>
</dbReference>
<evidence type="ECO:0000256" key="4">
    <source>
        <dbReference type="ARBA" id="ARBA00022776"/>
    </source>
</evidence>
<evidence type="ECO:0000313" key="9">
    <source>
        <dbReference type="Proteomes" id="UP000008141"/>
    </source>
</evidence>
<evidence type="ECO:0000256" key="3">
    <source>
        <dbReference type="ARBA" id="ARBA00022618"/>
    </source>
</evidence>
<comment type="subcellular location">
    <subcellularLocation>
        <location evidence="1">Nucleus</location>
    </subcellularLocation>
</comment>
<dbReference type="GO" id="GO:0000776">
    <property type="term" value="C:kinetochore"/>
    <property type="evidence" value="ECO:0007669"/>
    <property type="project" value="TreeGrafter"/>
</dbReference>
<dbReference type="PANTHER" id="PTHR23168">
    <property type="entry name" value="MITOTIC SPINDLE ASSEMBLY CHECKPOINT PROTEIN MAD1 MITOTIC ARREST DEFICIENT-LIKE PROTEIN 1"/>
    <property type="match status" value="1"/>
</dbReference>
<evidence type="ECO:0000256" key="1">
    <source>
        <dbReference type="ARBA" id="ARBA00004123"/>
    </source>
</evidence>
<keyword evidence="9" id="KW-1185">Reference proteome</keyword>
<dbReference type="InParanoid" id="E1Z5B5"/>
<dbReference type="InterPro" id="IPR008672">
    <property type="entry name" value="Mad1"/>
</dbReference>
<comment type="similarity">
    <text evidence="2">Belongs to the MAD1 family.</text>
</comment>
<dbReference type="AlphaFoldDB" id="E1Z5B5"/>
<dbReference type="KEGG" id="cvr:CHLNCDRAFT_138125"/>
<dbReference type="Gene3D" id="3.30.457.60">
    <property type="match status" value="1"/>
</dbReference>
<dbReference type="Proteomes" id="UP000008141">
    <property type="component" value="Unassembled WGS sequence"/>
</dbReference>
<accession>E1Z5B5</accession>
<keyword evidence="3" id="KW-0132">Cell division</keyword>
<dbReference type="STRING" id="554065.E1Z5B5"/>
<keyword evidence="4" id="KW-0498">Mitosis</keyword>
<dbReference type="GO" id="GO:0051315">
    <property type="term" value="P:attachment of mitotic spindle microtubules to kinetochore"/>
    <property type="evidence" value="ECO:0007669"/>
    <property type="project" value="TreeGrafter"/>
</dbReference>
<name>E1Z5B5_CHLVA</name>
<dbReference type="Pfam" id="PF05557">
    <property type="entry name" value="MAD"/>
    <property type="match status" value="1"/>
</dbReference>
<dbReference type="PANTHER" id="PTHR23168:SF0">
    <property type="entry name" value="MITOTIC SPINDLE ASSEMBLY CHECKPOINT PROTEIN MAD1"/>
    <property type="match status" value="1"/>
</dbReference>
<gene>
    <name evidence="8" type="ORF">CHLNCDRAFT_138125</name>
</gene>
<evidence type="ECO:0000256" key="7">
    <source>
        <dbReference type="SAM" id="Coils"/>
    </source>
</evidence>
<evidence type="ECO:0000256" key="2">
    <source>
        <dbReference type="ARBA" id="ARBA00008029"/>
    </source>
</evidence>
<evidence type="ECO:0000313" key="8">
    <source>
        <dbReference type="EMBL" id="EFN59200.1"/>
    </source>
</evidence>
<sequence>LESENEALRQHLQRVEAAAAAQQAAAVEAAGGGAAAAAAAPAGGGMRLAQLEGEASLLRRKVAELQKGMDRLQQVFNKQITLFREGVYTLFGFRVEMATDPAAREFKAQFVLRPQHAEDAASQLVFRMLRDNRMVLVPTELSGRLQREVETFIDRFRSIPAFTANLTMDCFQKQTQG</sequence>
<proteinExistence type="inferred from homology"/>
<feature type="coiled-coil region" evidence="7">
    <location>
        <begin position="1"/>
        <end position="75"/>
    </location>
</feature>
<dbReference type="GO" id="GO:0005635">
    <property type="term" value="C:nuclear envelope"/>
    <property type="evidence" value="ECO:0007669"/>
    <property type="project" value="TreeGrafter"/>
</dbReference>
<feature type="non-terminal residue" evidence="8">
    <location>
        <position position="1"/>
    </location>
</feature>
<keyword evidence="5" id="KW-0539">Nucleus</keyword>
<organism evidence="9">
    <name type="scientific">Chlorella variabilis</name>
    <name type="common">Green alga</name>
    <dbReference type="NCBI Taxonomy" id="554065"/>
    <lineage>
        <taxon>Eukaryota</taxon>
        <taxon>Viridiplantae</taxon>
        <taxon>Chlorophyta</taxon>
        <taxon>core chlorophytes</taxon>
        <taxon>Trebouxiophyceae</taxon>
        <taxon>Chlorellales</taxon>
        <taxon>Chlorellaceae</taxon>
        <taxon>Chlorella clade</taxon>
        <taxon>Chlorella</taxon>
    </lineage>
</organism>
<evidence type="ECO:0008006" key="10">
    <source>
        <dbReference type="Google" id="ProtNLM"/>
    </source>
</evidence>
<dbReference type="eggNOG" id="KOG4593">
    <property type="taxonomic scope" value="Eukaryota"/>
</dbReference>